<evidence type="ECO:0000313" key="4">
    <source>
        <dbReference type="EMBL" id="SCD19905.1"/>
    </source>
</evidence>
<feature type="chain" id="PRO_5013204147" description="Secreted protein" evidence="1">
    <location>
        <begin position="24"/>
        <end position="231"/>
    </location>
</feature>
<dbReference type="InterPro" id="IPR024278">
    <property type="entry name" value="DUF3823_N"/>
</dbReference>
<keyword evidence="1" id="KW-0732">Signal</keyword>
<name>A0A1R3T7I7_9BACT</name>
<keyword evidence="5" id="KW-1185">Reference proteome</keyword>
<dbReference type="AlphaFoldDB" id="A0A1R3T7I7"/>
<dbReference type="Proteomes" id="UP000187464">
    <property type="component" value="Chromosome I"/>
</dbReference>
<gene>
    <name evidence="4" type="ORF">PSM36_1080</name>
</gene>
<dbReference type="Pfam" id="PF18003">
    <property type="entry name" value="DUF3823_C"/>
    <property type="match status" value="1"/>
</dbReference>
<feature type="domain" description="DUF3823" evidence="3">
    <location>
        <begin position="127"/>
        <end position="226"/>
    </location>
</feature>
<accession>A0A1R3T7I7</accession>
<evidence type="ECO:0008006" key="6">
    <source>
        <dbReference type="Google" id="ProtNLM"/>
    </source>
</evidence>
<evidence type="ECO:0000259" key="3">
    <source>
        <dbReference type="Pfam" id="PF18003"/>
    </source>
</evidence>
<dbReference type="Pfam" id="PF12866">
    <property type="entry name" value="DUF3823"/>
    <property type="match status" value="1"/>
</dbReference>
<sequence length="231" mass="25405">MKKNIIISVSVCLLLMLTGCIQGLDNYDAPNGGIKGLILDEETNNPIPLPVQGSTGVIVKMYEQNTNAKQSVDFYAKYDGSYENSKIFNTEYKVVVDGPFVEPCEGTIKVNGATSFDLRTTPFSRIEASANYSEGIITIQYEVKPTNNSFTVDNVFGYWNFAPGVDDGAANYAKKVTTKDIKGQISFDLKNDNVFKSNEYKIISNGNKIYVRIGAAIKGKINYSTIIAVQL</sequence>
<dbReference type="Gene3D" id="2.60.40.1120">
    <property type="entry name" value="Carboxypeptidase-like, regulatory domain"/>
    <property type="match status" value="1"/>
</dbReference>
<reference evidence="4 5" key="1">
    <citation type="submission" date="2016-08" db="EMBL/GenBank/DDBJ databases">
        <authorList>
            <person name="Seilhamer J.J."/>
        </authorList>
    </citation>
    <scope>NUCLEOTIDE SEQUENCE [LARGE SCALE GENOMIC DNA]</scope>
    <source>
        <strain evidence="4">M3/6</strain>
    </source>
</reference>
<proteinExistence type="predicted"/>
<dbReference type="InterPro" id="IPR041186">
    <property type="entry name" value="DUF3823_C"/>
</dbReference>
<dbReference type="STRING" id="1642647.PSM36_1080"/>
<dbReference type="PROSITE" id="PS51257">
    <property type="entry name" value="PROKAR_LIPOPROTEIN"/>
    <property type="match status" value="1"/>
</dbReference>
<evidence type="ECO:0000259" key="2">
    <source>
        <dbReference type="Pfam" id="PF12866"/>
    </source>
</evidence>
<dbReference type="EMBL" id="LT605205">
    <property type="protein sequence ID" value="SCD19905.1"/>
    <property type="molecule type" value="Genomic_DNA"/>
</dbReference>
<organism evidence="4 5">
    <name type="scientific">Proteiniphilum saccharofermentans</name>
    <dbReference type="NCBI Taxonomy" id="1642647"/>
    <lineage>
        <taxon>Bacteria</taxon>
        <taxon>Pseudomonadati</taxon>
        <taxon>Bacteroidota</taxon>
        <taxon>Bacteroidia</taxon>
        <taxon>Bacteroidales</taxon>
        <taxon>Dysgonomonadaceae</taxon>
        <taxon>Proteiniphilum</taxon>
    </lineage>
</organism>
<evidence type="ECO:0000313" key="5">
    <source>
        <dbReference type="Proteomes" id="UP000187464"/>
    </source>
</evidence>
<feature type="domain" description="DUF3823" evidence="2">
    <location>
        <begin position="34"/>
        <end position="116"/>
    </location>
</feature>
<dbReference type="KEGG" id="psac:PSM36_1080"/>
<protein>
    <recommendedName>
        <fullName evidence="6">Secreted protein</fullName>
    </recommendedName>
</protein>
<feature type="signal peptide" evidence="1">
    <location>
        <begin position="1"/>
        <end position="23"/>
    </location>
</feature>
<evidence type="ECO:0000256" key="1">
    <source>
        <dbReference type="SAM" id="SignalP"/>
    </source>
</evidence>
<dbReference type="RefSeq" id="WP_076929498.1">
    <property type="nucleotide sequence ID" value="NZ_LT605205.1"/>
</dbReference>